<keyword evidence="2" id="KW-0812">Transmembrane</keyword>
<accession>A0A1W6MQK1</accession>
<feature type="transmembrane region" description="Helical" evidence="2">
    <location>
        <begin position="35"/>
        <end position="59"/>
    </location>
</feature>
<proteinExistence type="predicted"/>
<evidence type="ECO:0000313" key="4">
    <source>
        <dbReference type="Proteomes" id="UP000193978"/>
    </source>
</evidence>
<keyword evidence="4" id="KW-1185">Reference proteome</keyword>
<protein>
    <submittedName>
        <fullName evidence="3">Uncharacterized protein</fullName>
    </submittedName>
</protein>
<name>A0A1W6MQK1_9HYPH</name>
<dbReference type="EMBL" id="CP019948">
    <property type="protein sequence ID" value="ARN79880.1"/>
    <property type="molecule type" value="Genomic_DNA"/>
</dbReference>
<dbReference type="STRING" id="655015.B1812_00985"/>
<reference evidence="3 4" key="1">
    <citation type="submission" date="2017-02" db="EMBL/GenBank/DDBJ databases">
        <authorList>
            <person name="Peterson S.W."/>
        </authorList>
    </citation>
    <scope>NUCLEOTIDE SEQUENCE [LARGE SCALE GENOMIC DNA]</scope>
    <source>
        <strain evidence="3 4">S285</strain>
    </source>
</reference>
<feature type="region of interest" description="Disordered" evidence="1">
    <location>
        <begin position="1"/>
        <end position="29"/>
    </location>
</feature>
<feature type="transmembrane region" description="Helical" evidence="2">
    <location>
        <begin position="65"/>
        <end position="85"/>
    </location>
</feature>
<keyword evidence="2" id="KW-1133">Transmembrane helix</keyword>
<feature type="region of interest" description="Disordered" evidence="1">
    <location>
        <begin position="92"/>
        <end position="157"/>
    </location>
</feature>
<dbReference type="Proteomes" id="UP000193978">
    <property type="component" value="Chromosome"/>
</dbReference>
<dbReference type="KEGG" id="mbry:B1812_00985"/>
<evidence type="ECO:0000256" key="1">
    <source>
        <dbReference type="SAM" id="MobiDB-lite"/>
    </source>
</evidence>
<feature type="compositionally biased region" description="Basic and acidic residues" evidence="1">
    <location>
        <begin position="138"/>
        <end position="150"/>
    </location>
</feature>
<dbReference type="AlphaFoldDB" id="A0A1W6MQK1"/>
<evidence type="ECO:0000313" key="3">
    <source>
        <dbReference type="EMBL" id="ARN79880.1"/>
    </source>
</evidence>
<gene>
    <name evidence="3" type="ORF">B1812_00985</name>
</gene>
<organism evidence="3 4">
    <name type="scientific">Methylocystis bryophila</name>
    <dbReference type="NCBI Taxonomy" id="655015"/>
    <lineage>
        <taxon>Bacteria</taxon>
        <taxon>Pseudomonadati</taxon>
        <taxon>Pseudomonadota</taxon>
        <taxon>Alphaproteobacteria</taxon>
        <taxon>Hyphomicrobiales</taxon>
        <taxon>Methylocystaceae</taxon>
        <taxon>Methylocystis</taxon>
    </lineage>
</organism>
<keyword evidence="2" id="KW-0472">Membrane</keyword>
<feature type="compositionally biased region" description="Basic and acidic residues" evidence="1">
    <location>
        <begin position="92"/>
        <end position="119"/>
    </location>
</feature>
<sequence length="157" mass="17582">MSSSVGERCAARAAERDEEEFSGMKSPSETHGHRLARVILSLISVLWGLVILGVALWLFGRHASVAAFACLMFSAGYCVFAWSIFKDSTWNEERPSRDADFSDFEPRSRAEPREFDRNARTRQGSLPHASQIKSAPRARPDRAESRDRKGLAPTQKL</sequence>
<evidence type="ECO:0000256" key="2">
    <source>
        <dbReference type="SAM" id="Phobius"/>
    </source>
</evidence>